<reference evidence="3 6" key="3">
    <citation type="journal article" date="2017" name="Nat. Microbiol.">
        <title>Natural product diversity associated with the nematode symbionts Photorhabdus and Xenorhabdus.</title>
        <authorList>
            <person name="Tobias N.J."/>
            <person name="Wolff H."/>
            <person name="Djahanschiri B."/>
            <person name="Grundmann F."/>
            <person name="Kronenwerth M."/>
            <person name="Shi Y.M."/>
            <person name="Simonyi S."/>
            <person name="Grun P."/>
            <person name="Shapiro-Ilan D."/>
            <person name="Pidot S.J."/>
            <person name="Stinear T.P."/>
            <person name="Ebersberger I."/>
            <person name="Bode H.B."/>
        </authorList>
    </citation>
    <scope>NUCLEOTIDE SEQUENCE [LARGE SCALE GENOMIC DNA]</scope>
    <source>
        <strain evidence="3 6">DSM 16336</strain>
    </source>
</reference>
<dbReference type="EMBL" id="NIBU01000054">
    <property type="protein sequence ID" value="PHM30488.1"/>
    <property type="molecule type" value="Genomic_DNA"/>
</dbReference>
<dbReference type="Gene3D" id="2.60.40.10">
    <property type="entry name" value="Immunoglobulins"/>
    <property type="match status" value="1"/>
</dbReference>
<dbReference type="Proteomes" id="UP000196435">
    <property type="component" value="Unassembled WGS sequence"/>
</dbReference>
<organism evidence="4 5">
    <name type="scientific">Xenorhabdus innexi</name>
    <dbReference type="NCBI Taxonomy" id="290109"/>
    <lineage>
        <taxon>Bacteria</taxon>
        <taxon>Pseudomonadati</taxon>
        <taxon>Pseudomonadota</taxon>
        <taxon>Gammaproteobacteria</taxon>
        <taxon>Enterobacterales</taxon>
        <taxon>Morganellaceae</taxon>
        <taxon>Xenorhabdus</taxon>
    </lineage>
</organism>
<protein>
    <recommendedName>
        <fullName evidence="2">Big-1 domain-containing protein</fullName>
    </recommendedName>
</protein>
<evidence type="ECO:0000313" key="5">
    <source>
        <dbReference type="Proteomes" id="UP000196435"/>
    </source>
</evidence>
<dbReference type="InterPro" id="IPR008964">
    <property type="entry name" value="Invasin/intimin_cell_adhesion"/>
</dbReference>
<dbReference type="RefSeq" id="WP_086952919.1">
    <property type="nucleotide sequence ID" value="NZ_CAWNQC010000253.1"/>
</dbReference>
<feature type="domain" description="Big-1" evidence="2">
    <location>
        <begin position="124"/>
        <end position="211"/>
    </location>
</feature>
<dbReference type="AlphaFoldDB" id="A0A1N6MZM3"/>
<keyword evidence="6" id="KW-1185">Reference proteome</keyword>
<gene>
    <name evidence="3" type="ORF">Xinn_03291</name>
    <name evidence="4" type="ORF">XIS1_60012</name>
</gene>
<evidence type="ECO:0000313" key="6">
    <source>
        <dbReference type="Proteomes" id="UP000224871"/>
    </source>
</evidence>
<dbReference type="EMBL" id="FTLG01000203">
    <property type="protein sequence ID" value="SIP74232.1"/>
    <property type="molecule type" value="Genomic_DNA"/>
</dbReference>
<dbReference type="InterPro" id="IPR003344">
    <property type="entry name" value="Big_1_dom"/>
</dbReference>
<evidence type="ECO:0000313" key="4">
    <source>
        <dbReference type="EMBL" id="SIP74232.1"/>
    </source>
</evidence>
<dbReference type="Proteomes" id="UP000224871">
    <property type="component" value="Unassembled WGS sequence"/>
</dbReference>
<sequence>MPIQKNNLVEPFLPQSYNGVIDESKLDQSILVIKINQYNDAHIGDVIVVHLNNYISSLPYYITEKNKNDSYYEITIPFSTIPLGNYNIFYTITDVAENTSNSATNSVKIIKSNTSTSSVISSLKIEVLTNGMPANDYTPNVVLITALDEKMKSVSGIPIHIASNDNMCITPSSAVTNQDGEVIFCVTSNSDGIFSIQATSGNVKEKAELYFSPIYEAILKITGKEQIGEEYEIITIQAHDKKTLKKIKNATVYYKTEQSNNINPVLIIGSNNNTIQLMSTDEYGQFKINLKGKVGGCCIISATANNYMGSVKYTKEKLEEN</sequence>
<reference evidence="4" key="2">
    <citation type="submission" date="2016-12" db="EMBL/GenBank/DDBJ databases">
        <authorList>
            <person name="Song W.-J."/>
            <person name="Kurnit D.M."/>
        </authorList>
    </citation>
    <scope>NUCLEOTIDE SEQUENCE [LARGE SCALE GENOMIC DNA]</scope>
    <source>
        <strain evidence="4">HGB1681</strain>
    </source>
</reference>
<comment type="similarity">
    <text evidence="1">Belongs to the intimin/invasin family.</text>
</comment>
<evidence type="ECO:0000313" key="3">
    <source>
        <dbReference type="EMBL" id="PHM30488.1"/>
    </source>
</evidence>
<evidence type="ECO:0000259" key="2">
    <source>
        <dbReference type="Pfam" id="PF02369"/>
    </source>
</evidence>
<dbReference type="InterPro" id="IPR013783">
    <property type="entry name" value="Ig-like_fold"/>
</dbReference>
<dbReference type="OrthoDB" id="6442488at2"/>
<dbReference type="Pfam" id="PF02369">
    <property type="entry name" value="Big_1"/>
    <property type="match status" value="1"/>
</dbReference>
<name>A0A1N6MZM3_9GAMM</name>
<accession>A0A1N6MZM3</accession>
<proteinExistence type="inferred from homology"/>
<dbReference type="SUPFAM" id="SSF49373">
    <property type="entry name" value="Invasin/intimin cell-adhesion fragments"/>
    <property type="match status" value="1"/>
</dbReference>
<evidence type="ECO:0000256" key="1">
    <source>
        <dbReference type="ARBA" id="ARBA00010116"/>
    </source>
</evidence>
<reference evidence="5" key="1">
    <citation type="submission" date="2016-12" db="EMBL/GenBank/DDBJ databases">
        <authorList>
            <person name="Gaudriault S."/>
        </authorList>
    </citation>
    <scope>NUCLEOTIDE SEQUENCE [LARGE SCALE GENOMIC DNA]</scope>
    <source>
        <strain evidence="5">HGB1681 (deposited as PTA-6826 in the American Type Culture Collection)</strain>
    </source>
</reference>